<keyword evidence="1" id="KW-1133">Transmembrane helix</keyword>
<dbReference type="OrthoDB" id="9815108at2"/>
<protein>
    <submittedName>
        <fullName evidence="3">Arylsulfatase A-like enzyme</fullName>
    </submittedName>
</protein>
<organism evidence="3 4">
    <name type="scientific">Mariniflexile fucanivorans</name>
    <dbReference type="NCBI Taxonomy" id="264023"/>
    <lineage>
        <taxon>Bacteria</taxon>
        <taxon>Pseudomonadati</taxon>
        <taxon>Bacteroidota</taxon>
        <taxon>Flavobacteriia</taxon>
        <taxon>Flavobacteriales</taxon>
        <taxon>Flavobacteriaceae</taxon>
        <taxon>Mariniflexile</taxon>
    </lineage>
</organism>
<evidence type="ECO:0000313" key="3">
    <source>
        <dbReference type="EMBL" id="TCL67453.1"/>
    </source>
</evidence>
<evidence type="ECO:0000313" key="4">
    <source>
        <dbReference type="Proteomes" id="UP000295455"/>
    </source>
</evidence>
<keyword evidence="1" id="KW-0812">Transmembrane</keyword>
<dbReference type="Pfam" id="PF00884">
    <property type="entry name" value="Sulfatase"/>
    <property type="match status" value="1"/>
</dbReference>
<dbReference type="InterPro" id="IPR052701">
    <property type="entry name" value="GAG_Ulvan_Degrading_Sulfatases"/>
</dbReference>
<dbReference type="PROSITE" id="PS51257">
    <property type="entry name" value="PROKAR_LIPOPROTEIN"/>
    <property type="match status" value="1"/>
</dbReference>
<dbReference type="Proteomes" id="UP000295455">
    <property type="component" value="Unassembled WGS sequence"/>
</dbReference>
<evidence type="ECO:0000256" key="1">
    <source>
        <dbReference type="SAM" id="Phobius"/>
    </source>
</evidence>
<keyword evidence="1" id="KW-0472">Membrane</keyword>
<reference evidence="3 4" key="1">
    <citation type="submission" date="2019-03" db="EMBL/GenBank/DDBJ databases">
        <title>Genomic Encyclopedia of Type Strains, Phase IV (KMG-IV): sequencing the most valuable type-strain genomes for metagenomic binning, comparative biology and taxonomic classification.</title>
        <authorList>
            <person name="Goeker M."/>
        </authorList>
    </citation>
    <scope>NUCLEOTIDE SEQUENCE [LARGE SCALE GENOMIC DNA]</scope>
    <source>
        <strain evidence="3 4">DSM 18792</strain>
    </source>
</reference>
<name>A0A4R1RMF1_9FLAO</name>
<dbReference type="PANTHER" id="PTHR43751">
    <property type="entry name" value="SULFATASE"/>
    <property type="match status" value="1"/>
</dbReference>
<dbReference type="AlphaFoldDB" id="A0A4R1RMF1"/>
<feature type="domain" description="Sulfatase N-terminal" evidence="2">
    <location>
        <begin position="37"/>
        <end position="399"/>
    </location>
</feature>
<dbReference type="SUPFAM" id="SSF53649">
    <property type="entry name" value="Alkaline phosphatase-like"/>
    <property type="match status" value="1"/>
</dbReference>
<dbReference type="RefSeq" id="WP_132215027.1">
    <property type="nucleotide sequence ID" value="NZ_OX156936.1"/>
</dbReference>
<proteinExistence type="predicted"/>
<accession>A0A4R1RMF1</accession>
<dbReference type="PANTHER" id="PTHR43751:SF1">
    <property type="entry name" value="SULFATASE ATSG-RELATED"/>
    <property type="match status" value="1"/>
</dbReference>
<gene>
    <name evidence="3" type="ORF">EV196_1029</name>
</gene>
<evidence type="ECO:0000259" key="2">
    <source>
        <dbReference type="Pfam" id="PF00884"/>
    </source>
</evidence>
<comment type="caution">
    <text evidence="3">The sequence shown here is derived from an EMBL/GenBank/DDBJ whole genome shotgun (WGS) entry which is preliminary data.</text>
</comment>
<keyword evidence="4" id="KW-1185">Reference proteome</keyword>
<dbReference type="EMBL" id="SLUP01000002">
    <property type="protein sequence ID" value="TCL67453.1"/>
    <property type="molecule type" value="Genomic_DNA"/>
</dbReference>
<sequence length="517" mass="59195">MKHLIKTTALISITTIIILGCASFVIKTDENDRKKKPNVIFVFTDDQRFNSLGITGDPVTETPHIDQLAQEGVFFNQAFITSPICGPSRANIFTSQWERKNQIGFTNVSHNFISEVIFNNSWQMQMKNAGYSTAFIGKHHTKIADRNDSPLNKGIDFTYYGNGHLGFYPAKKHKEFSNLKNKTQVEGLFEATEAFLKQGHETDYFFENADSSLKDRLKRRDPNKPFSVWVNFNLPHASSIGGMGTQPTDPLFYSTLYEDKKQDIELPEGYPVPISLPEEVYATADLMKYYVTSNKAKLLDEKLKMDRAVYAIDQFMGNLRKLLKDIDEDENTIIVFCSDNGLFLGEHGLGGKTILYDESVHVPLIVYSPFFKNTEKGKRLDHLVVGQDIPATILDMCGIAIPETYQGESMLPLIENRSTEWREEVFLENLFTDQGYPRQEGVRSKQYKYIRSFSKENDRNKYIPGQTVETDEEPIYEELFDIIKDPKEQNNLVGNKDYSEVLKGYRQKCKILVSELN</sequence>
<dbReference type="InterPro" id="IPR017850">
    <property type="entry name" value="Alkaline_phosphatase_core_sf"/>
</dbReference>
<dbReference type="InterPro" id="IPR000917">
    <property type="entry name" value="Sulfatase_N"/>
</dbReference>
<dbReference type="Gene3D" id="3.40.720.10">
    <property type="entry name" value="Alkaline Phosphatase, subunit A"/>
    <property type="match status" value="1"/>
</dbReference>
<feature type="transmembrane region" description="Helical" evidence="1">
    <location>
        <begin position="7"/>
        <end position="26"/>
    </location>
</feature>